<keyword evidence="1 3" id="KW-0597">Phosphoprotein</keyword>
<dbReference type="CDD" id="cd17574">
    <property type="entry name" value="REC_OmpR"/>
    <property type="match status" value="1"/>
</dbReference>
<dbReference type="PANTHER" id="PTHR44591">
    <property type="entry name" value="STRESS RESPONSE REGULATOR PROTEIN 1"/>
    <property type="match status" value="1"/>
</dbReference>
<dbReference type="SMART" id="SM00448">
    <property type="entry name" value="REC"/>
    <property type="match status" value="1"/>
</dbReference>
<gene>
    <name evidence="5" type="ORF">A2908_02075</name>
</gene>
<organism evidence="5 6">
    <name type="scientific">Candidatus Staskawiczbacteria bacterium RIFCSPLOWO2_01_FULL_38_12b</name>
    <dbReference type="NCBI Taxonomy" id="1802214"/>
    <lineage>
        <taxon>Bacteria</taxon>
        <taxon>Candidatus Staskawicziibacteriota</taxon>
    </lineage>
</organism>
<feature type="domain" description="Response regulatory" evidence="4">
    <location>
        <begin position="13"/>
        <end position="134"/>
    </location>
</feature>
<proteinExistence type="predicted"/>
<dbReference type="STRING" id="1802214.A2908_02075"/>
<dbReference type="EMBL" id="MHPA01000007">
    <property type="protein sequence ID" value="OGZ73790.1"/>
    <property type="molecule type" value="Genomic_DNA"/>
</dbReference>
<reference evidence="5 6" key="1">
    <citation type="journal article" date="2016" name="Nat. Commun.">
        <title>Thousands of microbial genomes shed light on interconnected biogeochemical processes in an aquifer system.</title>
        <authorList>
            <person name="Anantharaman K."/>
            <person name="Brown C.T."/>
            <person name="Hug L.A."/>
            <person name="Sharon I."/>
            <person name="Castelle C.J."/>
            <person name="Probst A.J."/>
            <person name="Thomas B.C."/>
            <person name="Singh A."/>
            <person name="Wilkins M.J."/>
            <person name="Karaoz U."/>
            <person name="Brodie E.L."/>
            <person name="Williams K.H."/>
            <person name="Hubbard S.S."/>
            <person name="Banfield J.F."/>
        </authorList>
    </citation>
    <scope>NUCLEOTIDE SEQUENCE [LARGE SCALE GENOMIC DNA]</scope>
</reference>
<evidence type="ECO:0000259" key="4">
    <source>
        <dbReference type="PROSITE" id="PS50110"/>
    </source>
</evidence>
<dbReference type="InterPro" id="IPR011006">
    <property type="entry name" value="CheY-like_superfamily"/>
</dbReference>
<dbReference type="PANTHER" id="PTHR44591:SF14">
    <property type="entry name" value="PROTEIN PILG"/>
    <property type="match status" value="1"/>
</dbReference>
<name>A0A1G2IH88_9BACT</name>
<dbReference type="SUPFAM" id="SSF52172">
    <property type="entry name" value="CheY-like"/>
    <property type="match status" value="1"/>
</dbReference>
<accession>A0A1G2IH88</accession>
<dbReference type="Pfam" id="PF00072">
    <property type="entry name" value="Response_reg"/>
    <property type="match status" value="1"/>
</dbReference>
<dbReference type="Gene3D" id="3.40.50.2300">
    <property type="match status" value="1"/>
</dbReference>
<dbReference type="PROSITE" id="PS50110">
    <property type="entry name" value="RESPONSE_REGULATORY"/>
    <property type="match status" value="1"/>
</dbReference>
<dbReference type="AlphaFoldDB" id="A0A1G2IH88"/>
<evidence type="ECO:0000256" key="3">
    <source>
        <dbReference type="PROSITE-ProRule" id="PRU00169"/>
    </source>
</evidence>
<sequence length="138" mass="15550">MVNESGGPKKILVIEEVEDDDSLRDVLGEKFINEGFNVIKARNGEEGLKIALREQPDLILLDLLMPVMDGLTMMDKIRNDDGAYGKNVPIVILTNMQPDDDKIMSAVTKNQPAYYLVKSAWTMDQLVEKVKERLGRKT</sequence>
<evidence type="ECO:0000313" key="5">
    <source>
        <dbReference type="EMBL" id="OGZ73790.1"/>
    </source>
</evidence>
<dbReference type="InterPro" id="IPR001789">
    <property type="entry name" value="Sig_transdc_resp-reg_receiver"/>
</dbReference>
<dbReference type="Proteomes" id="UP000176774">
    <property type="component" value="Unassembled WGS sequence"/>
</dbReference>
<keyword evidence="2" id="KW-0902">Two-component regulatory system</keyword>
<evidence type="ECO:0000256" key="1">
    <source>
        <dbReference type="ARBA" id="ARBA00022553"/>
    </source>
</evidence>
<dbReference type="GO" id="GO:0000160">
    <property type="term" value="P:phosphorelay signal transduction system"/>
    <property type="evidence" value="ECO:0007669"/>
    <property type="project" value="UniProtKB-KW"/>
</dbReference>
<feature type="modified residue" description="4-aspartylphosphate" evidence="3">
    <location>
        <position position="62"/>
    </location>
</feature>
<protein>
    <recommendedName>
        <fullName evidence="4">Response regulatory domain-containing protein</fullName>
    </recommendedName>
</protein>
<evidence type="ECO:0000313" key="6">
    <source>
        <dbReference type="Proteomes" id="UP000176774"/>
    </source>
</evidence>
<comment type="caution">
    <text evidence="5">The sequence shown here is derived from an EMBL/GenBank/DDBJ whole genome shotgun (WGS) entry which is preliminary data.</text>
</comment>
<dbReference type="InterPro" id="IPR050595">
    <property type="entry name" value="Bact_response_regulator"/>
</dbReference>
<evidence type="ECO:0000256" key="2">
    <source>
        <dbReference type="ARBA" id="ARBA00023012"/>
    </source>
</evidence>